<accession>A0ABY8JBE7</accession>
<sequence>MVPGARTEKQGDFHGKLSRLIRRFDGKRIDRRLGFLFPSAGVADGYGWLKEVVTLLLGSRAARTAMAV</sequence>
<dbReference type="RefSeq" id="WP_310885175.1">
    <property type="nucleotide sequence ID" value="NZ_CP121646.1"/>
</dbReference>
<reference evidence="1 2" key="1">
    <citation type="submission" date="2023-04" db="EMBL/GenBank/DDBJ databases">
        <title>Australian commercial rhizobial inoculants.</title>
        <authorList>
            <person name="Kohlmeier M.G."/>
            <person name="O'Hara G.W."/>
            <person name="Colombi E."/>
            <person name="Ramsay J.P."/>
            <person name="Terpolilli J."/>
        </authorList>
    </citation>
    <scope>NUCLEOTIDE SEQUENCE [LARGE SCALE GENOMIC DNA]</scope>
    <source>
        <strain evidence="1 2">CB627</strain>
    </source>
</reference>
<name>A0ABY8JBE7_9BRAD</name>
<dbReference type="EMBL" id="CP121646">
    <property type="protein sequence ID" value="WFU62504.1"/>
    <property type="molecule type" value="Genomic_DNA"/>
</dbReference>
<evidence type="ECO:0000313" key="2">
    <source>
        <dbReference type="Proteomes" id="UP001221546"/>
    </source>
</evidence>
<dbReference type="Proteomes" id="UP001221546">
    <property type="component" value="Chromosome"/>
</dbReference>
<evidence type="ECO:0000313" key="1">
    <source>
        <dbReference type="EMBL" id="WFU62504.1"/>
    </source>
</evidence>
<organism evidence="1 2">
    <name type="scientific">Bradyrhizobium brasilense</name>
    <dbReference type="NCBI Taxonomy" id="1419277"/>
    <lineage>
        <taxon>Bacteria</taxon>
        <taxon>Pseudomonadati</taxon>
        <taxon>Pseudomonadota</taxon>
        <taxon>Alphaproteobacteria</taxon>
        <taxon>Hyphomicrobiales</taxon>
        <taxon>Nitrobacteraceae</taxon>
        <taxon>Bradyrhizobium</taxon>
    </lineage>
</organism>
<gene>
    <name evidence="1" type="ORF">QA636_34245</name>
</gene>
<evidence type="ECO:0008006" key="3">
    <source>
        <dbReference type="Google" id="ProtNLM"/>
    </source>
</evidence>
<keyword evidence="2" id="KW-1185">Reference proteome</keyword>
<proteinExistence type="predicted"/>
<protein>
    <recommendedName>
        <fullName evidence="3">Transposase</fullName>
    </recommendedName>
</protein>